<dbReference type="AlphaFoldDB" id="A0A849IAT0"/>
<dbReference type="InterPro" id="IPR046348">
    <property type="entry name" value="SIS_dom_sf"/>
</dbReference>
<dbReference type="GO" id="GO:0004347">
    <property type="term" value="F:glucose-6-phosphate isomerase activity"/>
    <property type="evidence" value="ECO:0007669"/>
    <property type="project" value="UniProtKB-EC"/>
</dbReference>
<proteinExistence type="inferred from homology"/>
<name>A0A849IAT0_9HYPH</name>
<dbReference type="GO" id="GO:0051156">
    <property type="term" value="P:glucose 6-phosphate metabolic process"/>
    <property type="evidence" value="ECO:0007669"/>
    <property type="project" value="TreeGrafter"/>
</dbReference>
<dbReference type="Gene3D" id="3.40.50.10490">
    <property type="entry name" value="Glucose-6-phosphate isomerase like protein, domain 1"/>
    <property type="match status" value="2"/>
</dbReference>
<reference evidence="5 6" key="1">
    <citation type="submission" date="2020-04" db="EMBL/GenBank/DDBJ databases">
        <title>Enterovirga sp. isolate from soil.</title>
        <authorList>
            <person name="Chea S."/>
            <person name="Kim D.-U."/>
        </authorList>
    </citation>
    <scope>NUCLEOTIDE SEQUENCE [LARGE SCALE GENOMIC DNA]</scope>
    <source>
        <strain evidence="5 6">DB1703</strain>
    </source>
</reference>
<dbReference type="PANTHER" id="PTHR11469">
    <property type="entry name" value="GLUCOSE-6-PHOSPHATE ISOMERASE"/>
    <property type="match status" value="1"/>
</dbReference>
<comment type="catalytic activity">
    <reaction evidence="4">
        <text>alpha-D-glucose 6-phosphate = beta-D-fructose 6-phosphate</text>
        <dbReference type="Rhea" id="RHEA:11816"/>
        <dbReference type="ChEBI" id="CHEBI:57634"/>
        <dbReference type="ChEBI" id="CHEBI:58225"/>
        <dbReference type="EC" id="5.3.1.9"/>
    </reaction>
</comment>
<dbReference type="EC" id="5.3.1.9" evidence="4"/>
<sequence length="440" mass="46333">MALKQNVEQALEPTIGVGGLPRAAFEAGLAGATSALRRLREDLETGRLALLQLPGSESDLAEIEAAAAGLKQGASDIVLLGTGGSSLGGQTLAQLADWNVPGLGRLAEGPRLHFMDNLDPITFARLLERLPLPDTRFVAISKSGGTGETLMQAMAVLSALDRAGLRGRAGELLLGLSEPRKPNGRNALRDLLEPEGVRFLEHHTGVGGRYSALTNVGLLPAAILGLDIRAIRSGAAEALAPIRAGASVNDTPAAVGAALAIAAALEQRGIHVMMAYADRLERLTRWWVQLWAESLGKDGRGSQPVAAIGPVDQHSQLQLYLAGPNDKVFTVVTTGVAGEGPAIDPELARRAGEPGFAGRHIGDLVAAQGRATADTLARNRRPVRRIEVDSLDARTMGELMMHFMLETILTGYGIGVDPFDQPAVEEGKILAKQYLAESRA</sequence>
<evidence type="ECO:0000256" key="2">
    <source>
        <dbReference type="ARBA" id="ARBA00023152"/>
    </source>
</evidence>
<evidence type="ECO:0000313" key="6">
    <source>
        <dbReference type="Proteomes" id="UP000564885"/>
    </source>
</evidence>
<organism evidence="5 6">
    <name type="scientific">Enterovirga aerilata</name>
    <dbReference type="NCBI Taxonomy" id="2730920"/>
    <lineage>
        <taxon>Bacteria</taxon>
        <taxon>Pseudomonadati</taxon>
        <taxon>Pseudomonadota</taxon>
        <taxon>Alphaproteobacteria</taxon>
        <taxon>Hyphomicrobiales</taxon>
        <taxon>Methylobacteriaceae</taxon>
        <taxon>Enterovirga</taxon>
    </lineage>
</organism>
<evidence type="ECO:0000256" key="1">
    <source>
        <dbReference type="ARBA" id="ARBA00022432"/>
    </source>
</evidence>
<gene>
    <name evidence="5" type="ORF">HJG44_14115</name>
</gene>
<keyword evidence="6" id="KW-1185">Reference proteome</keyword>
<dbReference type="Pfam" id="PF00342">
    <property type="entry name" value="PGI"/>
    <property type="match status" value="1"/>
</dbReference>
<accession>A0A849IAT0</accession>
<evidence type="ECO:0000256" key="3">
    <source>
        <dbReference type="ARBA" id="ARBA00023235"/>
    </source>
</evidence>
<keyword evidence="2 4" id="KW-0324">Glycolysis</keyword>
<dbReference type="GO" id="GO:0006096">
    <property type="term" value="P:glycolytic process"/>
    <property type="evidence" value="ECO:0007669"/>
    <property type="project" value="UniProtKB-UniPathway"/>
</dbReference>
<dbReference type="Proteomes" id="UP000564885">
    <property type="component" value="Unassembled WGS sequence"/>
</dbReference>
<dbReference type="SUPFAM" id="SSF53697">
    <property type="entry name" value="SIS domain"/>
    <property type="match status" value="1"/>
</dbReference>
<keyword evidence="1 4" id="KW-0312">Gluconeogenesis</keyword>
<evidence type="ECO:0000313" key="5">
    <source>
        <dbReference type="EMBL" id="NNM73519.1"/>
    </source>
</evidence>
<dbReference type="InterPro" id="IPR001672">
    <property type="entry name" value="G6P_Isomerase"/>
</dbReference>
<dbReference type="UniPathway" id="UPA00109">
    <property type="reaction ID" value="UER00181"/>
</dbReference>
<dbReference type="RefSeq" id="WP_171219034.1">
    <property type="nucleotide sequence ID" value="NZ_JABEPP010000004.1"/>
</dbReference>
<dbReference type="GO" id="GO:0097367">
    <property type="term" value="F:carbohydrate derivative binding"/>
    <property type="evidence" value="ECO:0007669"/>
    <property type="project" value="InterPro"/>
</dbReference>
<comment type="similarity">
    <text evidence="4">Belongs to the GPI family.</text>
</comment>
<dbReference type="GO" id="GO:0048029">
    <property type="term" value="F:monosaccharide binding"/>
    <property type="evidence" value="ECO:0007669"/>
    <property type="project" value="TreeGrafter"/>
</dbReference>
<comment type="pathway">
    <text evidence="4">Carbohydrate degradation; glycolysis; D-glyceraldehyde 3-phosphate and glycerone phosphate from D-glucose: step 2/4.</text>
</comment>
<protein>
    <recommendedName>
        <fullName evidence="4">Glucose-6-phosphate isomerase</fullName>
        <ecNumber evidence="4">5.3.1.9</ecNumber>
    </recommendedName>
</protein>
<dbReference type="GO" id="GO:0005829">
    <property type="term" value="C:cytosol"/>
    <property type="evidence" value="ECO:0007669"/>
    <property type="project" value="TreeGrafter"/>
</dbReference>
<keyword evidence="3 4" id="KW-0413">Isomerase</keyword>
<dbReference type="PRINTS" id="PR00662">
    <property type="entry name" value="G6PISOMERASE"/>
</dbReference>
<dbReference type="GO" id="GO:0006094">
    <property type="term" value="P:gluconeogenesis"/>
    <property type="evidence" value="ECO:0007669"/>
    <property type="project" value="UniProtKB-KW"/>
</dbReference>
<evidence type="ECO:0000256" key="4">
    <source>
        <dbReference type="RuleBase" id="RU000612"/>
    </source>
</evidence>
<dbReference type="PANTHER" id="PTHR11469:SF1">
    <property type="entry name" value="GLUCOSE-6-PHOSPHATE ISOMERASE"/>
    <property type="match status" value="1"/>
</dbReference>
<comment type="caution">
    <text evidence="5">The sequence shown here is derived from an EMBL/GenBank/DDBJ whole genome shotgun (WGS) entry which is preliminary data.</text>
</comment>
<dbReference type="EMBL" id="JABEPP010000004">
    <property type="protein sequence ID" value="NNM73519.1"/>
    <property type="molecule type" value="Genomic_DNA"/>
</dbReference>
<dbReference type="PROSITE" id="PS51463">
    <property type="entry name" value="P_GLUCOSE_ISOMERASE_3"/>
    <property type="match status" value="1"/>
</dbReference>